<keyword evidence="3 7" id="KW-1134">Transmembrane beta strand</keyword>
<keyword evidence="8" id="KW-0732">Signal</keyword>
<evidence type="ECO:0000313" key="10">
    <source>
        <dbReference type="EMBL" id="MCD2424536.1"/>
    </source>
</evidence>
<name>A0ABS8PX85_9BACT</name>
<keyword evidence="11" id="KW-1185">Reference proteome</keyword>
<dbReference type="Gene3D" id="2.40.170.20">
    <property type="entry name" value="TonB-dependent receptor, beta-barrel domain"/>
    <property type="match status" value="1"/>
</dbReference>
<dbReference type="PROSITE" id="PS52016">
    <property type="entry name" value="TONB_DEPENDENT_REC_3"/>
    <property type="match status" value="1"/>
</dbReference>
<dbReference type="Gene3D" id="2.60.40.1120">
    <property type="entry name" value="Carboxypeptidase-like, regulatory domain"/>
    <property type="match status" value="1"/>
</dbReference>
<dbReference type="InterPro" id="IPR008969">
    <property type="entry name" value="CarboxyPept-like_regulatory"/>
</dbReference>
<evidence type="ECO:0000256" key="8">
    <source>
        <dbReference type="SAM" id="SignalP"/>
    </source>
</evidence>
<gene>
    <name evidence="10" type="ORF">LQ567_17280</name>
</gene>
<dbReference type="InterPro" id="IPR012910">
    <property type="entry name" value="Plug_dom"/>
</dbReference>
<dbReference type="EMBL" id="JAJNEC010000005">
    <property type="protein sequence ID" value="MCD2424536.1"/>
    <property type="molecule type" value="Genomic_DNA"/>
</dbReference>
<dbReference type="NCBIfam" id="TIGR04057">
    <property type="entry name" value="SusC_RagA_signa"/>
    <property type="match status" value="1"/>
</dbReference>
<protein>
    <submittedName>
        <fullName evidence="10">TonB-dependent receptor</fullName>
    </submittedName>
</protein>
<proteinExistence type="inferred from homology"/>
<evidence type="ECO:0000256" key="1">
    <source>
        <dbReference type="ARBA" id="ARBA00004571"/>
    </source>
</evidence>
<keyword evidence="6 7" id="KW-0998">Cell outer membrane</keyword>
<reference evidence="10 11" key="1">
    <citation type="submission" date="2021-11" db="EMBL/GenBank/DDBJ databases">
        <title>Genomic of Niabella pedocola.</title>
        <authorList>
            <person name="Wu T."/>
        </authorList>
    </citation>
    <scope>NUCLEOTIDE SEQUENCE [LARGE SCALE GENOMIC DNA]</scope>
    <source>
        <strain evidence="10 11">JCM 31011</strain>
    </source>
</reference>
<evidence type="ECO:0000256" key="5">
    <source>
        <dbReference type="ARBA" id="ARBA00023136"/>
    </source>
</evidence>
<comment type="caution">
    <text evidence="10">The sequence shown here is derived from an EMBL/GenBank/DDBJ whole genome shotgun (WGS) entry which is preliminary data.</text>
</comment>
<dbReference type="Gene3D" id="2.170.130.10">
    <property type="entry name" value="TonB-dependent receptor, plug domain"/>
    <property type="match status" value="1"/>
</dbReference>
<dbReference type="InterPro" id="IPR039426">
    <property type="entry name" value="TonB-dep_rcpt-like"/>
</dbReference>
<dbReference type="RefSeq" id="WP_231006657.1">
    <property type="nucleotide sequence ID" value="NZ_JAJNEC010000005.1"/>
</dbReference>
<keyword evidence="10" id="KW-0675">Receptor</keyword>
<feature type="chain" id="PRO_5045994413" evidence="8">
    <location>
        <begin position="32"/>
        <end position="1044"/>
    </location>
</feature>
<sequence length="1044" mass="114857">MMMLKLLKRSLLLRQGALFLLLLLFQEAATAQGTQSTIQGVVTLSRSGDDPAGTSINVKGKIEATATDKNGKFSLKLRLPATLVISRVGYGTMEIPVVSDEPVTALLTETSNNMNEVVVVSYGTRLAKDITSAVSTFNAAKAKDIPAAEFGQRLQGRVAGVQINMANGRPGQGIDMRIRGAASLGNGYQPLIVVDGQILSGSNTRSGDMSVINPDDIETFTVLKDAAAAALYGSRAGNGVILITTKQAKAGRTSISFDTYYGWQKAPQKGRPDMMNAREFATYMKGFYEDKIKYEGYTKGIPDEYANPDQYGEGTNWYDALLRTAPMKNFSLNLSSGTEKLSSSSTMSYFDQDGLLLNTNLKRFSFRSNNEYRPGDAFKIGLNLAPSYQVEHNTRNFTDGNRQIIANATAASPLQPIYNADGSFNSKASSFGMLNLNNPVQQLLLADANYKTLRLLGNAYADIAILKNLHFKTTINGDVASYQQDWYQGTMYGIGLSATPVPRAASSSSATHASYDYVSWLNENTLNYNLKAGDHHLDLLAGYSAQKWKREYRNIYGSNFANDIIPWISGAAVIGGAGTGGANTFTNAEAWSMASSFGRLSYDYKGKYLLSATFRRDGSSRFGSDVKYADFPSISAGWIVSDEGFFKKKNTVSFLKLRASYGKTGNFNIGNYQFVTNVNAANYVFGGTLTPGFALSPTLGNPEVTWESSAQTDIGADINFLKDRIVFSYDYYDKTTSKMLYLVSLPYQSGYSNIQLNVAKFRMWGHEFTLSSRNLVGKFEWTTDFNISFNDNKLLELPPNTPFIGNNTTYAGYNRTVKDGHIGEFYGYVFDGVYMNQAELNSQPKHSTSTVGSARMKDVKEDGVINADDRTLIGNPNPKYNFGITNTFRYKNFDLNIVGYGQGGNQILNANRADWTNLDGVMNVASDMMNRWRSEDNPGNGKVPSTRNGTTELYRLANSSWVESGNFFTIKNIALGYTFRQDLLKYVKAARVYASVQQAFVFTKYTGMNPEANSTKDDATGTYGQDLSTFPIPRTFMIGANFSF</sequence>
<dbReference type="Pfam" id="PF07715">
    <property type="entry name" value="Plug"/>
    <property type="match status" value="1"/>
</dbReference>
<keyword evidence="2 7" id="KW-0813">Transport</keyword>
<dbReference type="InterPro" id="IPR023997">
    <property type="entry name" value="TonB-dep_OMP_SusC/RagA_CS"/>
</dbReference>
<feature type="domain" description="TonB-dependent receptor plug" evidence="9">
    <location>
        <begin position="128"/>
        <end position="240"/>
    </location>
</feature>
<comment type="subcellular location">
    <subcellularLocation>
        <location evidence="1 7">Cell outer membrane</location>
        <topology evidence="1 7">Multi-pass membrane protein</topology>
    </subcellularLocation>
</comment>
<evidence type="ECO:0000259" key="9">
    <source>
        <dbReference type="Pfam" id="PF07715"/>
    </source>
</evidence>
<comment type="similarity">
    <text evidence="7">Belongs to the TonB-dependent receptor family.</text>
</comment>
<accession>A0ABS8PX85</accession>
<dbReference type="NCBIfam" id="TIGR04056">
    <property type="entry name" value="OMP_RagA_SusC"/>
    <property type="match status" value="1"/>
</dbReference>
<evidence type="ECO:0000256" key="4">
    <source>
        <dbReference type="ARBA" id="ARBA00022692"/>
    </source>
</evidence>
<dbReference type="InterPro" id="IPR036942">
    <property type="entry name" value="Beta-barrel_TonB_sf"/>
</dbReference>
<evidence type="ECO:0000313" key="11">
    <source>
        <dbReference type="Proteomes" id="UP001199816"/>
    </source>
</evidence>
<evidence type="ECO:0000256" key="6">
    <source>
        <dbReference type="ARBA" id="ARBA00023237"/>
    </source>
</evidence>
<keyword evidence="5 7" id="KW-0472">Membrane</keyword>
<dbReference type="InterPro" id="IPR037066">
    <property type="entry name" value="Plug_dom_sf"/>
</dbReference>
<evidence type="ECO:0000256" key="7">
    <source>
        <dbReference type="PROSITE-ProRule" id="PRU01360"/>
    </source>
</evidence>
<evidence type="ECO:0000256" key="3">
    <source>
        <dbReference type="ARBA" id="ARBA00022452"/>
    </source>
</evidence>
<feature type="signal peptide" evidence="8">
    <location>
        <begin position="1"/>
        <end position="31"/>
    </location>
</feature>
<organism evidence="10 11">
    <name type="scientific">Niabella pedocola</name>
    <dbReference type="NCBI Taxonomy" id="1752077"/>
    <lineage>
        <taxon>Bacteria</taxon>
        <taxon>Pseudomonadati</taxon>
        <taxon>Bacteroidota</taxon>
        <taxon>Chitinophagia</taxon>
        <taxon>Chitinophagales</taxon>
        <taxon>Chitinophagaceae</taxon>
        <taxon>Niabella</taxon>
    </lineage>
</organism>
<dbReference type="Proteomes" id="UP001199816">
    <property type="component" value="Unassembled WGS sequence"/>
</dbReference>
<dbReference type="InterPro" id="IPR023996">
    <property type="entry name" value="TonB-dep_OMP_SusC/RagA"/>
</dbReference>
<dbReference type="Pfam" id="PF13715">
    <property type="entry name" value="CarbopepD_reg_2"/>
    <property type="match status" value="1"/>
</dbReference>
<dbReference type="SUPFAM" id="SSF56935">
    <property type="entry name" value="Porins"/>
    <property type="match status" value="1"/>
</dbReference>
<evidence type="ECO:0000256" key="2">
    <source>
        <dbReference type="ARBA" id="ARBA00022448"/>
    </source>
</evidence>
<dbReference type="SUPFAM" id="SSF49464">
    <property type="entry name" value="Carboxypeptidase regulatory domain-like"/>
    <property type="match status" value="1"/>
</dbReference>
<keyword evidence="4 7" id="KW-0812">Transmembrane</keyword>